<dbReference type="Proteomes" id="UP000195402">
    <property type="component" value="Unassembled WGS sequence"/>
</dbReference>
<dbReference type="AlphaFoldDB" id="A0A200QJE9"/>
<dbReference type="GO" id="GO:0080031">
    <property type="term" value="F:methyl salicylate esterase activity"/>
    <property type="evidence" value="ECO:0007669"/>
    <property type="project" value="TreeGrafter"/>
</dbReference>
<comment type="caution">
    <text evidence="3">The sequence shown here is derived from an EMBL/GenBank/DDBJ whole genome shotgun (WGS) entry which is preliminary data.</text>
</comment>
<reference evidence="3 4" key="1">
    <citation type="journal article" date="2017" name="Mol. Plant">
        <title>The Genome of Medicinal Plant Macleaya cordata Provides New Insights into Benzylisoquinoline Alkaloids Metabolism.</title>
        <authorList>
            <person name="Liu X."/>
            <person name="Liu Y."/>
            <person name="Huang P."/>
            <person name="Ma Y."/>
            <person name="Qing Z."/>
            <person name="Tang Q."/>
            <person name="Cao H."/>
            <person name="Cheng P."/>
            <person name="Zheng Y."/>
            <person name="Yuan Z."/>
            <person name="Zhou Y."/>
            <person name="Liu J."/>
            <person name="Tang Z."/>
            <person name="Zhuo Y."/>
            <person name="Zhang Y."/>
            <person name="Yu L."/>
            <person name="Huang J."/>
            <person name="Yang P."/>
            <person name="Peng Q."/>
            <person name="Zhang J."/>
            <person name="Jiang W."/>
            <person name="Zhang Z."/>
            <person name="Lin K."/>
            <person name="Ro D.K."/>
            <person name="Chen X."/>
            <person name="Xiong X."/>
            <person name="Shang Y."/>
            <person name="Huang S."/>
            <person name="Zeng J."/>
        </authorList>
    </citation>
    <scope>NUCLEOTIDE SEQUENCE [LARGE SCALE GENOMIC DNA]</scope>
    <source>
        <strain evidence="4">cv. BLH2017</strain>
        <tissue evidence="3">Root</tissue>
    </source>
</reference>
<dbReference type="SUPFAM" id="SSF53474">
    <property type="entry name" value="alpha/beta-Hydrolases"/>
    <property type="match status" value="1"/>
</dbReference>
<dbReference type="Pfam" id="PF12697">
    <property type="entry name" value="Abhydrolase_6"/>
    <property type="match status" value="1"/>
</dbReference>
<dbReference type="GO" id="GO:0080032">
    <property type="term" value="F:methyl jasmonate esterase activity"/>
    <property type="evidence" value="ECO:0007669"/>
    <property type="project" value="TreeGrafter"/>
</dbReference>
<proteinExistence type="predicted"/>
<keyword evidence="4" id="KW-1185">Reference proteome</keyword>
<dbReference type="GO" id="GO:0009696">
    <property type="term" value="P:salicylic acid metabolic process"/>
    <property type="evidence" value="ECO:0007669"/>
    <property type="project" value="TreeGrafter"/>
</dbReference>
<feature type="chain" id="PRO_5012103179" description="AB hydrolase-1 domain-containing protein" evidence="1">
    <location>
        <begin position="23"/>
        <end position="308"/>
    </location>
</feature>
<feature type="signal peptide" evidence="1">
    <location>
        <begin position="1"/>
        <end position="22"/>
    </location>
</feature>
<dbReference type="EMBL" id="MVGT01001900">
    <property type="protein sequence ID" value="OVA10517.1"/>
    <property type="molecule type" value="Genomic_DNA"/>
</dbReference>
<dbReference type="OrthoDB" id="408373at2759"/>
<dbReference type="InterPro" id="IPR045889">
    <property type="entry name" value="MES/HNL"/>
</dbReference>
<dbReference type="GO" id="GO:0009694">
    <property type="term" value="P:jasmonic acid metabolic process"/>
    <property type="evidence" value="ECO:0007669"/>
    <property type="project" value="TreeGrafter"/>
</dbReference>
<dbReference type="STRING" id="56857.A0A200QJE9"/>
<gene>
    <name evidence="3" type="ORF">BVC80_8985g54</name>
</gene>
<dbReference type="InterPro" id="IPR029058">
    <property type="entry name" value="AB_hydrolase_fold"/>
</dbReference>
<dbReference type="GO" id="GO:0080030">
    <property type="term" value="F:methyl indole-3-acetate esterase activity"/>
    <property type="evidence" value="ECO:0007669"/>
    <property type="project" value="TreeGrafter"/>
</dbReference>
<feature type="domain" description="AB hydrolase-1" evidence="2">
    <location>
        <begin position="53"/>
        <end position="298"/>
    </location>
</feature>
<evidence type="ECO:0000313" key="3">
    <source>
        <dbReference type="EMBL" id="OVA10517.1"/>
    </source>
</evidence>
<dbReference type="PANTHER" id="PTHR10992">
    <property type="entry name" value="METHYLESTERASE FAMILY MEMBER"/>
    <property type="match status" value="1"/>
</dbReference>
<evidence type="ECO:0000259" key="2">
    <source>
        <dbReference type="Pfam" id="PF12697"/>
    </source>
</evidence>
<organism evidence="3 4">
    <name type="scientific">Macleaya cordata</name>
    <name type="common">Five-seeded plume-poppy</name>
    <name type="synonym">Bocconia cordata</name>
    <dbReference type="NCBI Taxonomy" id="56857"/>
    <lineage>
        <taxon>Eukaryota</taxon>
        <taxon>Viridiplantae</taxon>
        <taxon>Streptophyta</taxon>
        <taxon>Embryophyta</taxon>
        <taxon>Tracheophyta</taxon>
        <taxon>Spermatophyta</taxon>
        <taxon>Magnoliopsida</taxon>
        <taxon>Ranunculales</taxon>
        <taxon>Papaveraceae</taxon>
        <taxon>Papaveroideae</taxon>
        <taxon>Macleaya</taxon>
    </lineage>
</organism>
<keyword evidence="1" id="KW-0732">Signal</keyword>
<dbReference type="InParanoid" id="A0A200QJE9"/>
<dbReference type="Gene3D" id="3.40.50.1820">
    <property type="entry name" value="alpha/beta hydrolase"/>
    <property type="match status" value="1"/>
</dbReference>
<dbReference type="FunCoup" id="A0A200QJE9">
    <property type="interactions" value="233"/>
</dbReference>
<dbReference type="InterPro" id="IPR000073">
    <property type="entry name" value="AB_hydrolase_1"/>
</dbReference>
<evidence type="ECO:0000256" key="1">
    <source>
        <dbReference type="SAM" id="SignalP"/>
    </source>
</evidence>
<sequence length="308" mass="34393">MEMKKSVIFFLIVFVLMGKLRSNPVEPISTPSSSSSSSSIEGRLSKERKQKHFVLVHGACHGAWSWYKLAALLRSAGHRVTALDLAASGIDSQQVNQLQSISEYFQPLMNFMKHSLPEDNKDDQSKVILVGHSLGGLAISKAMEIFPEKISAAVFVTALMPGPTLNISILDQETTRRRGSLGDSRFMYDDGPENPPTFIFGSNHLSSDLYHLSPPKDLSLATMLIRPIRLYSEEDMSKQIVLSQEKYGSIRRVYVVCDQDKVIPKDFQLWMIKKNPTADVKEITGSDHMVMFSKPQELSACLQEIAEA</sequence>
<dbReference type="OMA" id="SKPHELF"/>
<accession>A0A200QJE9</accession>
<name>A0A200QJE9_MACCD</name>
<dbReference type="PANTHER" id="PTHR10992:SF1002">
    <property type="entry name" value="SALICYLIC ACID-BINDING PROTEIN 2-LIKE"/>
    <property type="match status" value="1"/>
</dbReference>
<dbReference type="FunFam" id="3.40.50.1820:FF:000051">
    <property type="entry name" value="(S)-hydroxynitrile lyase"/>
    <property type="match status" value="1"/>
</dbReference>
<protein>
    <recommendedName>
        <fullName evidence="2">AB hydrolase-1 domain-containing protein</fullName>
    </recommendedName>
</protein>
<evidence type="ECO:0000313" key="4">
    <source>
        <dbReference type="Proteomes" id="UP000195402"/>
    </source>
</evidence>